<feature type="domain" description="Glycosyl hydrolase family 13 catalytic" evidence="5">
    <location>
        <begin position="132"/>
        <end position="540"/>
    </location>
</feature>
<dbReference type="Gene3D" id="2.60.40.1180">
    <property type="entry name" value="Golgi alpha-mannosidase II"/>
    <property type="match status" value="1"/>
</dbReference>
<evidence type="ECO:0000256" key="1">
    <source>
        <dbReference type="ARBA" id="ARBA00001657"/>
    </source>
</evidence>
<evidence type="ECO:0000313" key="6">
    <source>
        <dbReference type="Proteomes" id="UP000695022"/>
    </source>
</evidence>
<reference evidence="7" key="1">
    <citation type="submission" date="2025-08" db="UniProtKB">
        <authorList>
            <consortium name="RefSeq"/>
        </authorList>
    </citation>
    <scope>IDENTIFICATION</scope>
</reference>
<proteinExistence type="predicted"/>
<organism evidence="6 7">
    <name type="scientific">Priapulus caudatus</name>
    <name type="common">Priapulid worm</name>
    <dbReference type="NCBI Taxonomy" id="37621"/>
    <lineage>
        <taxon>Eukaryota</taxon>
        <taxon>Metazoa</taxon>
        <taxon>Ecdysozoa</taxon>
        <taxon>Scalidophora</taxon>
        <taxon>Priapulida</taxon>
        <taxon>Priapulimorpha</taxon>
        <taxon>Priapulimorphida</taxon>
        <taxon>Priapulidae</taxon>
        <taxon>Priapulus</taxon>
    </lineage>
</organism>
<evidence type="ECO:0000256" key="4">
    <source>
        <dbReference type="SAM" id="Phobius"/>
    </source>
</evidence>
<keyword evidence="6" id="KW-1185">Reference proteome</keyword>
<feature type="transmembrane region" description="Helical" evidence="4">
    <location>
        <begin position="90"/>
        <end position="113"/>
    </location>
</feature>
<dbReference type="InterPro" id="IPR006047">
    <property type="entry name" value="GH13_cat_dom"/>
</dbReference>
<dbReference type="EC" id="3.2.1.20" evidence="2"/>
<keyword evidence="4" id="KW-1133">Transmembrane helix</keyword>
<dbReference type="Gene3D" id="3.20.20.80">
    <property type="entry name" value="Glycosidases"/>
    <property type="match status" value="1"/>
</dbReference>
<name>A0ABM1DXX6_PRICU</name>
<dbReference type="SUPFAM" id="SSF51445">
    <property type="entry name" value="(Trans)glycosidases"/>
    <property type="match status" value="1"/>
</dbReference>
<accession>A0ABM1DXX6</accession>
<dbReference type="RefSeq" id="XP_014664797.1">
    <property type="nucleotide sequence ID" value="XM_014809311.1"/>
</dbReference>
<dbReference type="Gene3D" id="3.90.400.10">
    <property type="entry name" value="Oligo-1,6-glucosidase, Domain 2"/>
    <property type="match status" value="1"/>
</dbReference>
<evidence type="ECO:0000259" key="5">
    <source>
        <dbReference type="SMART" id="SM00642"/>
    </source>
</evidence>
<feature type="compositionally biased region" description="Polar residues" evidence="3">
    <location>
        <begin position="544"/>
        <end position="559"/>
    </location>
</feature>
<comment type="catalytic activity">
    <reaction evidence="1">
        <text>Hydrolysis of terminal, non-reducing (1-&gt;4)-linked alpha-D-glucose residues with release of alpha-D-glucose.</text>
        <dbReference type="EC" id="3.2.1.20"/>
    </reaction>
</comment>
<feature type="region of interest" description="Disordered" evidence="3">
    <location>
        <begin position="528"/>
        <end position="559"/>
    </location>
</feature>
<dbReference type="Proteomes" id="UP000695022">
    <property type="component" value="Unplaced"/>
</dbReference>
<dbReference type="InterPro" id="IPR017853">
    <property type="entry name" value="GH"/>
</dbReference>
<dbReference type="Pfam" id="PF16028">
    <property type="entry name" value="SLC3A2_N"/>
    <property type="match status" value="1"/>
</dbReference>
<evidence type="ECO:0000256" key="3">
    <source>
        <dbReference type="SAM" id="MobiDB-lite"/>
    </source>
</evidence>
<dbReference type="GeneID" id="106807073"/>
<feature type="compositionally biased region" description="Basic and acidic residues" evidence="3">
    <location>
        <begin position="530"/>
        <end position="539"/>
    </location>
</feature>
<protein>
    <recommendedName>
        <fullName evidence="2">alpha-glucosidase</fullName>
        <ecNumber evidence="2">3.2.1.20</ecNumber>
    </recommendedName>
</protein>
<evidence type="ECO:0000313" key="7">
    <source>
        <dbReference type="RefSeq" id="XP_014664797.1"/>
    </source>
</evidence>
<dbReference type="SMART" id="SM00642">
    <property type="entry name" value="Aamy"/>
    <property type="match status" value="1"/>
</dbReference>
<keyword evidence="4" id="KW-0472">Membrane</keyword>
<dbReference type="PANTHER" id="PTHR10357:SF179">
    <property type="entry name" value="NEUTRAL AND BASIC AMINO ACID TRANSPORT PROTEIN RBAT"/>
    <property type="match status" value="1"/>
</dbReference>
<dbReference type="PANTHER" id="PTHR10357">
    <property type="entry name" value="ALPHA-AMYLASE FAMILY MEMBER"/>
    <property type="match status" value="1"/>
</dbReference>
<keyword evidence="4" id="KW-0812">Transmembrane</keyword>
<sequence length="689" mass="78579">MMKEHDYGKETSNVSLTGLRSLSTEEPAGGHVNTAFTADHGTEFANSKAKEVEAGERVEQRPLCSKPYAGMSKEELLQFSQKPFWVGLRWAGFITFWLGFFAIVAAVIALIVLEEKCPEESLDWWQTEVIYQVYPRSFQDSDGDGVGDLKGVSSRLDYLQELGIGTIWMNPIYKSPMKDFGYDVSDYVDIDPIFGTMEEFEHLLGIMHEKGLKLVMDFVPNHSSDQHPWFVESRKSRDNEYSDYYVWVDKRDCNTMSCDTSCSGNQPQGCPPNNWLSVPRGSAWKWDQTRQQYYLHTYLAEQPDLNFNNPKVVKEMQDILLFWLDKGVDGFRLDAVSHIHEDTDYYNKDEPPSNKPNITADDYKYLKHIYTLDLPDTIERLREFRQVMNEYGTTAEKHIFSVNEVYITEYTDVETITKHYDVADMPFNFDLIGGLGPECHTGACIYGLVNTSLGMVPEGRWSNWVLGNHDEGRIASKMGGTYESAMNALLLLLPGTPTTYYGEEIGMLDHGSITFNETRDPRGLILGPDRYQEHSRDPARTPMQWDSSEPSAGFSTNPETWLPMHPDYKTINVQLQVMIDNSTLNTYKALVALRAKRSFQEGDLVLATPTDNLFAFSRNFKHGEPSYLCVMNVGYEAELYASSEDVTANNEGEVVVKYGTRFKIGDKIKIDEQIQLDPGELVVVEFYFY</sequence>
<evidence type="ECO:0000256" key="2">
    <source>
        <dbReference type="ARBA" id="ARBA00012741"/>
    </source>
</evidence>
<dbReference type="InterPro" id="IPR013780">
    <property type="entry name" value="Glyco_hydro_b"/>
</dbReference>
<gene>
    <name evidence="7" type="primary">LOC106807073</name>
</gene>
<dbReference type="InterPro" id="IPR031984">
    <property type="entry name" value="SLC3A2_N"/>
</dbReference>
<dbReference type="Pfam" id="PF00128">
    <property type="entry name" value="Alpha-amylase"/>
    <property type="match status" value="1"/>
</dbReference>
<dbReference type="InterPro" id="IPR045857">
    <property type="entry name" value="O16G_dom_2"/>
</dbReference>